<feature type="region of interest" description="Disordered" evidence="9">
    <location>
        <begin position="616"/>
        <end position="638"/>
    </location>
</feature>
<dbReference type="PROSITE" id="PS50828">
    <property type="entry name" value="SMR"/>
    <property type="match status" value="1"/>
</dbReference>
<evidence type="ECO:0000256" key="6">
    <source>
        <dbReference type="ARBA" id="ARBA00022884"/>
    </source>
</evidence>
<dbReference type="Gene3D" id="3.40.50.300">
    <property type="entry name" value="P-loop containing nucleotide triphosphate hydrolases"/>
    <property type="match status" value="1"/>
</dbReference>
<dbReference type="GO" id="GO:0045910">
    <property type="term" value="P:negative regulation of DNA recombination"/>
    <property type="evidence" value="ECO:0007669"/>
    <property type="project" value="InterPro"/>
</dbReference>
<evidence type="ECO:0000256" key="7">
    <source>
        <dbReference type="ARBA" id="ARBA00023125"/>
    </source>
</evidence>
<dbReference type="GO" id="GO:0019843">
    <property type="term" value="F:rRNA binding"/>
    <property type="evidence" value="ECO:0007669"/>
    <property type="project" value="UniProtKB-UniRule"/>
</dbReference>
<dbReference type="EC" id="3.6.4.-" evidence="8"/>
<sequence>MNIKALHTLEYDKIIAKLESYAASPLGKEYCKNLLPTDDEEYILKAQRETSDALTHILTQGEVSFGGVKDIRASLKRLEIGSILGIGELLNISSLLSTAGSVKNFFRKNLNENNETGDSLNERYQLIEPLSPLMKEIRRCIIDENTIADDASVGLSHVRRSMKIAGGKIHDQLNSIVNGSSRSMLQDAIITMRNGRYCLPVKAEYRSSFNGMLHDQSATGSTLFIEPASVVKLNNEIRQLELDEQEEIEKILANLSNQTAEQSFFIEQDFRILSELDFIFAKAMLSKNMKGTRPVFPKEKYIDIKDGRHPLIDPKKVVPINLHLGRDFSLLVVTGPNTGGKTVSLKTIGLFTLMGQAGLHIPAFDGSSLRIFNEVYADIGDEQSIEQSLSTFSSHMVNTVSILEKADENSLVLFDELGAGTDPVEGAALATAILSNLHNRHSTVMATTHYSELKLYALQTPDVENACCEFDVTTLRPTYKLLIGVPGKSNAFAISSKLGLTDDIIEDAKNHVASDAKHFEDVLAELEKTRVELEKEHEMVSKSRKEISELKKSLKEKNEKIDNSKDRILQHANEEASRILAEAKDYADETIRKYTKWASSDKHIKEMEAQRAALREKMDSKQSKIKVKNNKPKSKQLKPSDLFIGADIKVLSLGANGTVSTLPNEKGDLFVQAGLLRTKVNIKDIELLPQKKPENTGNHSGSGKIRMNKASGIKGEINLIGMTVDQAMPVLEKYLDDAYLAHMSQVTIIHGRGTGALRTATHNHLKRTKYVKSFRLGEFGEGDMGVTIVNFK</sequence>
<comment type="similarity">
    <text evidence="8">Belongs to the DNA mismatch repair MutS family. MutS2 subfamily.</text>
</comment>
<dbReference type="InterPro" id="IPR005747">
    <property type="entry name" value="MutS2"/>
</dbReference>
<dbReference type="SUPFAM" id="SSF160443">
    <property type="entry name" value="SMR domain-like"/>
    <property type="match status" value="1"/>
</dbReference>
<dbReference type="SMART" id="SM00534">
    <property type="entry name" value="MUTSac"/>
    <property type="match status" value="1"/>
</dbReference>
<dbReference type="HAMAP" id="MF_00092">
    <property type="entry name" value="MutS2"/>
    <property type="match status" value="1"/>
</dbReference>
<organism evidence="11 12">
    <name type="scientific">Butyribacter intestini</name>
    <dbReference type="NCBI Taxonomy" id="1703332"/>
    <lineage>
        <taxon>Bacteria</taxon>
        <taxon>Bacillati</taxon>
        <taxon>Bacillota</taxon>
        <taxon>Clostridia</taxon>
        <taxon>Lachnospirales</taxon>
        <taxon>Lachnospiraceae</taxon>
        <taxon>Butyribacter</taxon>
    </lineage>
</organism>
<dbReference type="GO" id="GO:0006298">
    <property type="term" value="P:mismatch repair"/>
    <property type="evidence" value="ECO:0007669"/>
    <property type="project" value="InterPro"/>
</dbReference>
<keyword evidence="8" id="KW-0255">Endonuclease</keyword>
<evidence type="ECO:0000256" key="3">
    <source>
        <dbReference type="ARBA" id="ARBA00022741"/>
    </source>
</evidence>
<dbReference type="NCBIfam" id="TIGR01069">
    <property type="entry name" value="mutS2"/>
    <property type="match status" value="1"/>
</dbReference>
<dbReference type="InterPro" id="IPR036063">
    <property type="entry name" value="Smr_dom_sf"/>
</dbReference>
<name>A0AAW3JT14_9FIRM</name>
<dbReference type="GO" id="GO:0005524">
    <property type="term" value="F:ATP binding"/>
    <property type="evidence" value="ECO:0007669"/>
    <property type="project" value="UniProtKB-UniRule"/>
</dbReference>
<comment type="subunit">
    <text evidence="8">Homodimer. Binds to stalled ribosomes, contacting rRNA.</text>
</comment>
<dbReference type="GO" id="GO:0043023">
    <property type="term" value="F:ribosomal large subunit binding"/>
    <property type="evidence" value="ECO:0007669"/>
    <property type="project" value="UniProtKB-UniRule"/>
</dbReference>
<dbReference type="Pfam" id="PF01713">
    <property type="entry name" value="Smr"/>
    <property type="match status" value="1"/>
</dbReference>
<dbReference type="SUPFAM" id="SSF48334">
    <property type="entry name" value="DNA repair protein MutS, domain III"/>
    <property type="match status" value="1"/>
</dbReference>
<dbReference type="GO" id="GO:0016887">
    <property type="term" value="F:ATP hydrolysis activity"/>
    <property type="evidence" value="ECO:0007669"/>
    <property type="project" value="InterPro"/>
</dbReference>
<dbReference type="Gene3D" id="3.30.1370.110">
    <property type="match status" value="1"/>
</dbReference>
<dbReference type="FunFam" id="3.40.50.300:FF:000830">
    <property type="entry name" value="Endonuclease MutS2"/>
    <property type="match status" value="1"/>
</dbReference>
<dbReference type="Pfam" id="PF00488">
    <property type="entry name" value="MutS_V"/>
    <property type="match status" value="1"/>
</dbReference>
<reference evidence="11 12" key="1">
    <citation type="submission" date="2015-10" db="EMBL/GenBank/DDBJ databases">
        <title>Butyribacter intestini gen. nov., sp. nov., a butyric acid-producing bacterium of the family Lachnospiraceae isolated from the human faeces.</title>
        <authorList>
            <person name="Zou Y."/>
            <person name="Xue W."/>
            <person name="Luo G."/>
            <person name="Lv M."/>
        </authorList>
    </citation>
    <scope>NUCLEOTIDE SEQUENCE [LARGE SCALE GENOMIC DNA]</scope>
    <source>
        <strain evidence="11 12">TF01-11</strain>
    </source>
</reference>
<gene>
    <name evidence="8" type="primary">mutS2</name>
    <name evidence="8" type="synonym">rqcU</name>
    <name evidence="11" type="ORF">APZ18_09495</name>
</gene>
<keyword evidence="5 8" id="KW-0067">ATP-binding</keyword>
<dbReference type="InterPro" id="IPR045076">
    <property type="entry name" value="MutS"/>
</dbReference>
<dbReference type="SMART" id="SM00533">
    <property type="entry name" value="MUTSd"/>
    <property type="match status" value="1"/>
</dbReference>
<dbReference type="GO" id="GO:0072344">
    <property type="term" value="P:rescue of stalled ribosome"/>
    <property type="evidence" value="ECO:0007669"/>
    <property type="project" value="UniProtKB-UniRule"/>
</dbReference>
<dbReference type="SUPFAM" id="SSF52540">
    <property type="entry name" value="P-loop containing nucleoside triphosphate hydrolases"/>
    <property type="match status" value="1"/>
</dbReference>
<dbReference type="InterPro" id="IPR046893">
    <property type="entry name" value="MSSS"/>
</dbReference>
<dbReference type="InterPro" id="IPR027417">
    <property type="entry name" value="P-loop_NTPase"/>
</dbReference>
<accession>A0AAW3JT14</accession>
<proteinExistence type="inferred from homology"/>
<feature type="domain" description="Smr" evidence="10">
    <location>
        <begin position="717"/>
        <end position="792"/>
    </location>
</feature>
<protein>
    <recommendedName>
        <fullName evidence="8">Endonuclease MutS2</fullName>
        <ecNumber evidence="8">3.1.-.-</ecNumber>
    </recommendedName>
    <alternativeName>
        <fullName evidence="8">Ribosome-associated protein quality control-upstream factor</fullName>
        <shortName evidence="8">RQC-upstream factor</shortName>
        <shortName evidence="8">RqcU</shortName>
        <ecNumber evidence="8">3.6.4.-</ecNumber>
    </alternativeName>
</protein>
<keyword evidence="2 8" id="KW-0699">rRNA-binding</keyword>
<dbReference type="GO" id="GO:0140664">
    <property type="term" value="F:ATP-dependent DNA damage sensor activity"/>
    <property type="evidence" value="ECO:0007669"/>
    <property type="project" value="InterPro"/>
</dbReference>
<dbReference type="GO" id="GO:0030983">
    <property type="term" value="F:mismatched DNA binding"/>
    <property type="evidence" value="ECO:0007669"/>
    <property type="project" value="InterPro"/>
</dbReference>
<feature type="binding site" evidence="8">
    <location>
        <begin position="335"/>
        <end position="342"/>
    </location>
    <ligand>
        <name>ATP</name>
        <dbReference type="ChEBI" id="CHEBI:30616"/>
    </ligand>
</feature>
<comment type="function">
    <text evidence="8">Endonuclease that is involved in the suppression of homologous recombination and thus may have a key role in the control of bacterial genetic diversity.</text>
</comment>
<keyword evidence="1 8" id="KW-0540">Nuclease</keyword>
<evidence type="ECO:0000313" key="12">
    <source>
        <dbReference type="Proteomes" id="UP000050833"/>
    </source>
</evidence>
<dbReference type="Proteomes" id="UP000050833">
    <property type="component" value="Unassembled WGS sequence"/>
</dbReference>
<dbReference type="EC" id="3.1.-.-" evidence="8"/>
<evidence type="ECO:0000256" key="9">
    <source>
        <dbReference type="SAM" id="MobiDB-lite"/>
    </source>
</evidence>
<keyword evidence="6 8" id="KW-0694">RNA-binding</keyword>
<dbReference type="InterPro" id="IPR002625">
    <property type="entry name" value="Smr_dom"/>
</dbReference>
<comment type="function">
    <text evidence="8">Acts as a ribosome collision sensor, splitting the ribosome into its 2 subunits. Detects stalled/collided 70S ribosomes which it binds and splits by an ATP-hydrolysis driven conformational change. Acts upstream of the ribosome quality control system (RQC), a ribosome-associated complex that mediates the extraction of incompletely synthesized nascent chains from stalled ribosomes and their subsequent degradation. Probably generates substrates for RQC.</text>
</comment>
<dbReference type="RefSeq" id="WP_055944232.1">
    <property type="nucleotide sequence ID" value="NZ_JAQDCV010000002.1"/>
</dbReference>
<dbReference type="PANTHER" id="PTHR48466">
    <property type="entry name" value="OS10G0509000 PROTEIN-RELATED"/>
    <property type="match status" value="1"/>
</dbReference>
<comment type="caution">
    <text evidence="11">The sequence shown here is derived from an EMBL/GenBank/DDBJ whole genome shotgun (WGS) entry which is preliminary data.</text>
</comment>
<dbReference type="CDD" id="cd03280">
    <property type="entry name" value="ABC_MutS2"/>
    <property type="match status" value="1"/>
</dbReference>
<dbReference type="PROSITE" id="PS00486">
    <property type="entry name" value="DNA_MISMATCH_REPAIR_2"/>
    <property type="match status" value="1"/>
</dbReference>
<dbReference type="InterPro" id="IPR036187">
    <property type="entry name" value="DNA_mismatch_repair_MutS_sf"/>
</dbReference>
<keyword evidence="4 8" id="KW-0378">Hydrolase</keyword>
<keyword evidence="7 8" id="KW-0238">DNA-binding</keyword>
<dbReference type="InterPro" id="IPR000432">
    <property type="entry name" value="DNA_mismatch_repair_MutS_C"/>
</dbReference>
<dbReference type="AlphaFoldDB" id="A0AAW3JT14"/>
<dbReference type="GO" id="GO:0004519">
    <property type="term" value="F:endonuclease activity"/>
    <property type="evidence" value="ECO:0007669"/>
    <property type="project" value="UniProtKB-UniRule"/>
</dbReference>
<dbReference type="PANTHER" id="PTHR48466:SF2">
    <property type="entry name" value="OS10G0509000 PROTEIN"/>
    <property type="match status" value="1"/>
</dbReference>
<keyword evidence="3 8" id="KW-0547">Nucleotide-binding</keyword>
<dbReference type="InterPro" id="IPR007696">
    <property type="entry name" value="DNA_mismatch_repair_MutS_core"/>
</dbReference>
<evidence type="ECO:0000256" key="1">
    <source>
        <dbReference type="ARBA" id="ARBA00022722"/>
    </source>
</evidence>
<feature type="compositionally biased region" description="Basic residues" evidence="9">
    <location>
        <begin position="623"/>
        <end position="636"/>
    </location>
</feature>
<dbReference type="EMBL" id="LLKB01000005">
    <property type="protein sequence ID" value="KQC84941.1"/>
    <property type="molecule type" value="Genomic_DNA"/>
</dbReference>
<evidence type="ECO:0000259" key="10">
    <source>
        <dbReference type="PROSITE" id="PS50828"/>
    </source>
</evidence>
<dbReference type="SMART" id="SM00463">
    <property type="entry name" value="SMR"/>
    <property type="match status" value="1"/>
</dbReference>
<dbReference type="Pfam" id="PF20297">
    <property type="entry name" value="MSSS"/>
    <property type="match status" value="1"/>
</dbReference>
<evidence type="ECO:0000256" key="5">
    <source>
        <dbReference type="ARBA" id="ARBA00022840"/>
    </source>
</evidence>
<keyword evidence="12" id="KW-1185">Reference proteome</keyword>
<evidence type="ECO:0000313" key="11">
    <source>
        <dbReference type="EMBL" id="KQC84941.1"/>
    </source>
</evidence>
<evidence type="ECO:0000256" key="8">
    <source>
        <dbReference type="HAMAP-Rule" id="MF_00092"/>
    </source>
</evidence>
<evidence type="ECO:0000256" key="2">
    <source>
        <dbReference type="ARBA" id="ARBA00022730"/>
    </source>
</evidence>
<dbReference type="PIRSF" id="PIRSF005814">
    <property type="entry name" value="MutS_YshD"/>
    <property type="match status" value="1"/>
</dbReference>
<evidence type="ECO:0000256" key="4">
    <source>
        <dbReference type="ARBA" id="ARBA00022801"/>
    </source>
</evidence>